<dbReference type="GO" id="GO:0044550">
    <property type="term" value="P:secondary metabolite biosynthetic process"/>
    <property type="evidence" value="ECO:0007669"/>
    <property type="project" value="UniProtKB-ARBA"/>
</dbReference>
<dbReference type="GO" id="GO:0006633">
    <property type="term" value="P:fatty acid biosynthetic process"/>
    <property type="evidence" value="ECO:0007669"/>
    <property type="project" value="UniProtKB-KW"/>
</dbReference>
<evidence type="ECO:0000256" key="3">
    <source>
        <dbReference type="ARBA" id="ARBA00022617"/>
    </source>
</evidence>
<proteinExistence type="inferred from homology"/>
<keyword evidence="10" id="KW-0456">Lyase</keyword>
<dbReference type="GO" id="GO:0031408">
    <property type="term" value="P:oxylipin biosynthetic process"/>
    <property type="evidence" value="ECO:0007669"/>
    <property type="project" value="UniProtKB-KW"/>
</dbReference>
<dbReference type="GO" id="GO:0016829">
    <property type="term" value="F:lyase activity"/>
    <property type="evidence" value="ECO:0007669"/>
    <property type="project" value="UniProtKB-KW"/>
</dbReference>
<keyword evidence="2" id="KW-0444">Lipid biosynthesis</keyword>
<keyword evidence="8" id="KW-0443">Lipid metabolism</keyword>
<dbReference type="InterPro" id="IPR036396">
    <property type="entry name" value="Cyt_P450_sf"/>
</dbReference>
<dbReference type="GO" id="GO:0016705">
    <property type="term" value="F:oxidoreductase activity, acting on paired donors, with incorporation or reduction of molecular oxygen"/>
    <property type="evidence" value="ECO:0007669"/>
    <property type="project" value="InterPro"/>
</dbReference>
<comment type="similarity">
    <text evidence="1">Belongs to the cytochrome P450 family.</text>
</comment>
<keyword evidence="9" id="KW-0275">Fatty acid biosynthesis</keyword>
<evidence type="ECO:0000256" key="2">
    <source>
        <dbReference type="ARBA" id="ARBA00022516"/>
    </source>
</evidence>
<dbReference type="Pfam" id="PF00067">
    <property type="entry name" value="p450"/>
    <property type="match status" value="1"/>
</dbReference>
<evidence type="ECO:0000256" key="5">
    <source>
        <dbReference type="ARBA" id="ARBA00022767"/>
    </source>
</evidence>
<organism evidence="12 13">
    <name type="scientific">Stephania cephalantha</name>
    <dbReference type="NCBI Taxonomy" id="152367"/>
    <lineage>
        <taxon>Eukaryota</taxon>
        <taxon>Viridiplantae</taxon>
        <taxon>Streptophyta</taxon>
        <taxon>Embryophyta</taxon>
        <taxon>Tracheophyta</taxon>
        <taxon>Spermatophyta</taxon>
        <taxon>Magnoliopsida</taxon>
        <taxon>Ranunculales</taxon>
        <taxon>Menispermaceae</taxon>
        <taxon>Menispermoideae</taxon>
        <taxon>Cissampelideae</taxon>
        <taxon>Stephania</taxon>
    </lineage>
</organism>
<keyword evidence="3" id="KW-0349">Heme</keyword>
<name>A0AAP0NMR5_9MAGN</name>
<reference evidence="12 13" key="1">
    <citation type="submission" date="2024-01" db="EMBL/GenBank/DDBJ databases">
        <title>Genome assemblies of Stephania.</title>
        <authorList>
            <person name="Yang L."/>
        </authorList>
    </citation>
    <scope>NUCLEOTIDE SEQUENCE [LARGE SCALE GENOMIC DNA]</scope>
    <source>
        <strain evidence="12">JXDWG</strain>
        <tissue evidence="12">Leaf</tissue>
    </source>
</reference>
<evidence type="ECO:0000256" key="1">
    <source>
        <dbReference type="ARBA" id="ARBA00010617"/>
    </source>
</evidence>
<dbReference type="SUPFAM" id="SSF48264">
    <property type="entry name" value="Cytochrome P450"/>
    <property type="match status" value="1"/>
</dbReference>
<dbReference type="FunFam" id="1.10.630.10:FF:000024">
    <property type="entry name" value="Allene oxide synthase, chloroplastic"/>
    <property type="match status" value="1"/>
</dbReference>
<gene>
    <name evidence="12" type="ORF">Scep_020731</name>
</gene>
<dbReference type="GO" id="GO:0005506">
    <property type="term" value="F:iron ion binding"/>
    <property type="evidence" value="ECO:0007669"/>
    <property type="project" value="InterPro"/>
</dbReference>
<dbReference type="GO" id="GO:0020037">
    <property type="term" value="F:heme binding"/>
    <property type="evidence" value="ECO:0007669"/>
    <property type="project" value="InterPro"/>
</dbReference>
<evidence type="ECO:0000256" key="10">
    <source>
        <dbReference type="ARBA" id="ARBA00023239"/>
    </source>
</evidence>
<keyword evidence="7" id="KW-0408">Iron</keyword>
<evidence type="ECO:0000256" key="8">
    <source>
        <dbReference type="ARBA" id="ARBA00023098"/>
    </source>
</evidence>
<dbReference type="PANTHER" id="PTHR24286">
    <property type="entry name" value="CYTOCHROME P450 26"/>
    <property type="match status" value="1"/>
</dbReference>
<feature type="region of interest" description="Disordered" evidence="11">
    <location>
        <begin position="1"/>
        <end position="36"/>
    </location>
</feature>
<dbReference type="Proteomes" id="UP001419268">
    <property type="component" value="Unassembled WGS sequence"/>
</dbReference>
<evidence type="ECO:0000256" key="11">
    <source>
        <dbReference type="SAM" id="MobiDB-lite"/>
    </source>
</evidence>
<dbReference type="GO" id="GO:0004497">
    <property type="term" value="F:monooxygenase activity"/>
    <property type="evidence" value="ECO:0007669"/>
    <property type="project" value="InterPro"/>
</dbReference>
<feature type="compositionally biased region" description="Low complexity" evidence="11">
    <location>
        <begin position="10"/>
        <end position="35"/>
    </location>
</feature>
<evidence type="ECO:0000256" key="4">
    <source>
        <dbReference type="ARBA" id="ARBA00022723"/>
    </source>
</evidence>
<evidence type="ECO:0000313" key="13">
    <source>
        <dbReference type="Proteomes" id="UP001419268"/>
    </source>
</evidence>
<keyword evidence="5" id="KW-0925">Oxylipin biosynthesis</keyword>
<evidence type="ECO:0000256" key="6">
    <source>
        <dbReference type="ARBA" id="ARBA00022832"/>
    </source>
</evidence>
<comment type="caution">
    <text evidence="12">The sequence shown here is derived from an EMBL/GenBank/DDBJ whole genome shotgun (WGS) entry which is preliminary data.</text>
</comment>
<evidence type="ECO:0000256" key="7">
    <source>
        <dbReference type="ARBA" id="ARBA00023004"/>
    </source>
</evidence>
<dbReference type="GO" id="GO:0016125">
    <property type="term" value="P:sterol metabolic process"/>
    <property type="evidence" value="ECO:0007669"/>
    <property type="project" value="TreeGrafter"/>
</dbReference>
<evidence type="ECO:0000313" key="12">
    <source>
        <dbReference type="EMBL" id="KAK9113212.1"/>
    </source>
</evidence>
<accession>A0AAP0NMR5</accession>
<sequence>MPMASTTINLPRPASASASLSQRSTPPRRPLTTALPVRKVPGDTGIPLISPLRDRLDYFYFKGRDNYFKSQIQKHQSTVFRTNMPPGPFISTDPRVIALLDAHSFPTLFDLDKVDKSDVFTGTYTPHLALTGGHRLLSYLDPTDPKHSPLKNLIFYLLMSTRHNIIPEFRASFGRLFDQLESDLASKGKVGLSPLNDQTCFDFLARSLFNTDPNETELGTDGPNLVQKWVLFQLSPVLSLGLPWFIEDPLIHTFRLPPFLVKKDYQRLYNFFYKASSKVLDEAEKMGLDRDEACHNILFTTCFNTFGGLKLFFPTLFKCLGRSGANLHLKLAGEIRGAVKSNGGSVTMAAMEQMPLMKSAVYEALRVEPPVPLQYGRARRDLVVESHDASFEVNRGEMLFGFQPFATRDSRIFERGEEYVAERFVGEEGERLLKYVLWSNGRETENPTVDNKQCAGKDMVVLASRLMVVELFLRYDSFDIEVGKSPLGAAITITSLKRASF</sequence>
<keyword evidence="4" id="KW-0479">Metal-binding</keyword>
<protein>
    <recommendedName>
        <fullName evidence="14">Allene oxide synthase</fullName>
    </recommendedName>
</protein>
<dbReference type="AlphaFoldDB" id="A0AAP0NMR5"/>
<dbReference type="InterPro" id="IPR001128">
    <property type="entry name" value="Cyt_P450"/>
</dbReference>
<dbReference type="CDD" id="cd11071">
    <property type="entry name" value="CYP74"/>
    <property type="match status" value="1"/>
</dbReference>
<evidence type="ECO:0000256" key="9">
    <source>
        <dbReference type="ARBA" id="ARBA00023160"/>
    </source>
</evidence>
<evidence type="ECO:0008006" key="14">
    <source>
        <dbReference type="Google" id="ProtNLM"/>
    </source>
</evidence>
<keyword evidence="6" id="KW-0276">Fatty acid metabolism</keyword>
<dbReference type="EMBL" id="JBBNAG010000008">
    <property type="protein sequence ID" value="KAK9113212.1"/>
    <property type="molecule type" value="Genomic_DNA"/>
</dbReference>
<dbReference type="PANTHER" id="PTHR24286:SF255">
    <property type="entry name" value="ALLENE OXIDE SYNTHASE, CHLOROPLASTIC"/>
    <property type="match status" value="1"/>
</dbReference>
<keyword evidence="13" id="KW-1185">Reference proteome</keyword>
<dbReference type="Gene3D" id="1.10.630.10">
    <property type="entry name" value="Cytochrome P450"/>
    <property type="match status" value="1"/>
</dbReference>